<dbReference type="AlphaFoldDB" id="A0A815P7P7"/>
<dbReference type="GO" id="GO:0016020">
    <property type="term" value="C:membrane"/>
    <property type="evidence" value="ECO:0007669"/>
    <property type="project" value="UniProtKB-SubCell"/>
</dbReference>
<evidence type="ECO:0000256" key="1">
    <source>
        <dbReference type="ARBA" id="ARBA00004141"/>
    </source>
</evidence>
<dbReference type="PANTHER" id="PTHR10877:SF194">
    <property type="entry name" value="LOCATION OF VULVA DEFECTIVE 1"/>
    <property type="match status" value="1"/>
</dbReference>
<comment type="similarity">
    <text evidence="2">Belongs to the polycystin family.</text>
</comment>
<feature type="transmembrane region" description="Helical" evidence="6">
    <location>
        <begin position="37"/>
        <end position="58"/>
    </location>
</feature>
<keyword evidence="3 6" id="KW-0812">Transmembrane</keyword>
<reference evidence="8" key="1">
    <citation type="submission" date="2021-02" db="EMBL/GenBank/DDBJ databases">
        <authorList>
            <person name="Nowell W R."/>
        </authorList>
    </citation>
    <scope>NUCLEOTIDE SEQUENCE</scope>
</reference>
<dbReference type="Pfam" id="PF20519">
    <property type="entry name" value="Polycystin_dom"/>
    <property type="match status" value="1"/>
</dbReference>
<dbReference type="GO" id="GO:0005262">
    <property type="term" value="F:calcium channel activity"/>
    <property type="evidence" value="ECO:0007669"/>
    <property type="project" value="TreeGrafter"/>
</dbReference>
<keyword evidence="5 6" id="KW-0472">Membrane</keyword>
<sequence>KQQFSYILSKKAYHSISDGHLWFSIFSRPPSNQFTRVQRCTCCFVLFFISMFLNIMYYDLSTEGKTSTYSLSFGSLYITRQQVIIGIIVELFVLIPSLLIVQLFRRLQSRKKQVSPFSLLFPWWCIFIAYGLCIILVGLSIIFIIARGIEFDDDKTQKWLISILSGFFSSIIFTQPLKIIGLTICFAFCYQNSYDDKEANEYLDYYEEYLHLVKKKSLFTYRHRSMIKEILFYVCFITVLYIIIYSNRDLNSFLQVNHSRKVFFNSRQINCDYTKITTIDDYWNWLENSFVGNIRAQQWYNNDPPRNLSGFINDKSNRLISWATMRQLRVKSTLCQVQNEITSTCQYGYNFYNEDKYFYEPGWKNEIIQNYSSAISQSFQYSTSEDLNKYGYIGEHDAGLRFDLFFL</sequence>
<evidence type="ECO:0000313" key="9">
    <source>
        <dbReference type="Proteomes" id="UP000663832"/>
    </source>
</evidence>
<evidence type="ECO:0000256" key="3">
    <source>
        <dbReference type="ARBA" id="ARBA00022692"/>
    </source>
</evidence>
<comment type="caution">
    <text evidence="8">The sequence shown here is derived from an EMBL/GenBank/DDBJ whole genome shotgun (WGS) entry which is preliminary data.</text>
</comment>
<feature type="transmembrane region" description="Helical" evidence="6">
    <location>
        <begin position="230"/>
        <end position="247"/>
    </location>
</feature>
<dbReference type="PANTHER" id="PTHR10877">
    <property type="entry name" value="POLYCYSTIN FAMILY MEMBER"/>
    <property type="match status" value="1"/>
</dbReference>
<feature type="transmembrane region" description="Helical" evidence="6">
    <location>
        <begin position="166"/>
        <end position="190"/>
    </location>
</feature>
<evidence type="ECO:0000256" key="6">
    <source>
        <dbReference type="SAM" id="Phobius"/>
    </source>
</evidence>
<evidence type="ECO:0000313" key="8">
    <source>
        <dbReference type="EMBL" id="CAF1445276.1"/>
    </source>
</evidence>
<dbReference type="Proteomes" id="UP000663832">
    <property type="component" value="Unassembled WGS sequence"/>
</dbReference>
<gene>
    <name evidence="8" type="ORF">QVE165_LOCUS39919</name>
</gene>
<dbReference type="InterPro" id="IPR051223">
    <property type="entry name" value="Polycystin"/>
</dbReference>
<evidence type="ECO:0000256" key="4">
    <source>
        <dbReference type="ARBA" id="ARBA00022989"/>
    </source>
</evidence>
<evidence type="ECO:0000256" key="2">
    <source>
        <dbReference type="ARBA" id="ARBA00007200"/>
    </source>
</evidence>
<feature type="non-terminal residue" evidence="8">
    <location>
        <position position="407"/>
    </location>
</feature>
<keyword evidence="9" id="KW-1185">Reference proteome</keyword>
<evidence type="ECO:0000256" key="5">
    <source>
        <dbReference type="ARBA" id="ARBA00023136"/>
    </source>
</evidence>
<name>A0A815P7P7_9BILA</name>
<feature type="transmembrane region" description="Helical" evidence="6">
    <location>
        <begin position="121"/>
        <end position="146"/>
    </location>
</feature>
<feature type="transmembrane region" description="Helical" evidence="6">
    <location>
        <begin position="78"/>
        <end position="101"/>
    </location>
</feature>
<proteinExistence type="inferred from homology"/>
<accession>A0A815P7P7</accession>
<dbReference type="InterPro" id="IPR046791">
    <property type="entry name" value="Polycystin_dom"/>
</dbReference>
<evidence type="ECO:0000259" key="7">
    <source>
        <dbReference type="Pfam" id="PF20519"/>
    </source>
</evidence>
<dbReference type="GO" id="GO:0050982">
    <property type="term" value="P:detection of mechanical stimulus"/>
    <property type="evidence" value="ECO:0007669"/>
    <property type="project" value="TreeGrafter"/>
</dbReference>
<feature type="domain" description="Polycystin" evidence="7">
    <location>
        <begin position="272"/>
        <end position="394"/>
    </location>
</feature>
<comment type="subcellular location">
    <subcellularLocation>
        <location evidence="1">Membrane</location>
        <topology evidence="1">Multi-pass membrane protein</topology>
    </subcellularLocation>
</comment>
<protein>
    <recommendedName>
        <fullName evidence="7">Polycystin domain-containing protein</fullName>
    </recommendedName>
</protein>
<keyword evidence="4 6" id="KW-1133">Transmembrane helix</keyword>
<dbReference type="OrthoDB" id="10050421at2759"/>
<dbReference type="EMBL" id="CAJNOM010000450">
    <property type="protein sequence ID" value="CAF1445276.1"/>
    <property type="molecule type" value="Genomic_DNA"/>
</dbReference>
<organism evidence="8 9">
    <name type="scientific">Adineta steineri</name>
    <dbReference type="NCBI Taxonomy" id="433720"/>
    <lineage>
        <taxon>Eukaryota</taxon>
        <taxon>Metazoa</taxon>
        <taxon>Spiralia</taxon>
        <taxon>Gnathifera</taxon>
        <taxon>Rotifera</taxon>
        <taxon>Eurotatoria</taxon>
        <taxon>Bdelloidea</taxon>
        <taxon>Adinetida</taxon>
        <taxon>Adinetidae</taxon>
        <taxon>Adineta</taxon>
    </lineage>
</organism>